<dbReference type="AlphaFoldDB" id="C9L7E0"/>
<keyword evidence="2" id="KW-1185">Reference proteome</keyword>
<gene>
    <name evidence="1" type="ORF">BLAHAN_05306</name>
</gene>
<dbReference type="HOGENOM" id="CLU_114117_0_0_9"/>
<proteinExistence type="predicted"/>
<evidence type="ECO:0000313" key="1">
    <source>
        <dbReference type="EMBL" id="EEX21945.1"/>
    </source>
</evidence>
<protein>
    <submittedName>
        <fullName evidence="1">Uncharacterized protein</fullName>
    </submittedName>
</protein>
<evidence type="ECO:0000313" key="2">
    <source>
        <dbReference type="Proteomes" id="UP000003755"/>
    </source>
</evidence>
<comment type="caution">
    <text evidence="1">The sequence shown here is derived from an EMBL/GenBank/DDBJ whole genome shotgun (WGS) entry which is preliminary data.</text>
</comment>
<organism evidence="1 2">
    <name type="scientific">Blautia hansenii DSM 20583</name>
    <dbReference type="NCBI Taxonomy" id="537007"/>
    <lineage>
        <taxon>Bacteria</taxon>
        <taxon>Bacillati</taxon>
        <taxon>Bacillota</taxon>
        <taxon>Clostridia</taxon>
        <taxon>Lachnospirales</taxon>
        <taxon>Lachnospiraceae</taxon>
        <taxon>Blautia</taxon>
    </lineage>
</organism>
<reference evidence="1" key="1">
    <citation type="submission" date="2009-09" db="EMBL/GenBank/DDBJ databases">
        <authorList>
            <person name="Weinstock G."/>
            <person name="Sodergren E."/>
            <person name="Clifton S."/>
            <person name="Fulton L."/>
            <person name="Fulton B."/>
            <person name="Courtney L."/>
            <person name="Fronick C."/>
            <person name="Harrison M."/>
            <person name="Strong C."/>
            <person name="Farmer C."/>
            <person name="Delahaunty K."/>
            <person name="Markovic C."/>
            <person name="Hall O."/>
            <person name="Minx P."/>
            <person name="Tomlinson C."/>
            <person name="Mitreva M."/>
            <person name="Nelson J."/>
            <person name="Hou S."/>
            <person name="Wollam A."/>
            <person name="Pepin K.H."/>
            <person name="Johnson M."/>
            <person name="Bhonagiri V."/>
            <person name="Nash W.E."/>
            <person name="Warren W."/>
            <person name="Chinwalla A."/>
            <person name="Mardis E.R."/>
            <person name="Wilson R.K."/>
        </authorList>
    </citation>
    <scope>NUCLEOTIDE SEQUENCE [LARGE SCALE GENOMIC DNA]</scope>
    <source>
        <strain evidence="1">DSM 20583</strain>
    </source>
</reference>
<name>C9L7E0_BLAHA</name>
<sequence length="207" mass="23049">MEKLLVTQALNELKLLDSRILNEIERSKFVASAKKIEKKVTPHVTKEEFNAKAKANYASINDLIARKSKIKSAVIASNAVTVVEVNGVQMTVAEALELKNSIEYKEELLITLKAQFASSTKDALNKNIALEAKIDNILETMVGKDAKTKSEDFKEVVEPMRENGEYALVDPLGIENEIQKLEDEISGFKSNVDAVLQISNCITYIEF</sequence>
<dbReference type="KEGG" id="bhan:CGC63_10105"/>
<dbReference type="eggNOG" id="ENOG5032FMH">
    <property type="taxonomic scope" value="Bacteria"/>
</dbReference>
<dbReference type="Proteomes" id="UP000003755">
    <property type="component" value="Unassembled WGS sequence"/>
</dbReference>
<dbReference type="STRING" id="537007.BLAHAN_05306"/>
<dbReference type="EMBL" id="ABYU02000014">
    <property type="protein sequence ID" value="EEX21945.1"/>
    <property type="molecule type" value="Genomic_DNA"/>
</dbReference>
<dbReference type="RefSeq" id="WP_003020206.1">
    <property type="nucleotide sequence ID" value="NZ_CP022413.2"/>
</dbReference>
<accession>C9L7E0</accession>